<reference evidence="2" key="1">
    <citation type="journal article" date="2014" name="Int. J. Syst. Evol. Microbiol.">
        <title>Complete genome sequence of Corynebacterium casei LMG S-19264T (=DSM 44701T), isolated from a smear-ripened cheese.</title>
        <authorList>
            <consortium name="US DOE Joint Genome Institute (JGI-PGF)"/>
            <person name="Walter F."/>
            <person name="Albersmeier A."/>
            <person name="Kalinowski J."/>
            <person name="Ruckert C."/>
        </authorList>
    </citation>
    <scope>NUCLEOTIDE SEQUENCE</scope>
    <source>
        <strain evidence="2">KCTC 42650</strain>
    </source>
</reference>
<dbReference type="Proteomes" id="UP000626220">
    <property type="component" value="Unassembled WGS sequence"/>
</dbReference>
<evidence type="ECO:0000259" key="1">
    <source>
        <dbReference type="Pfam" id="PF13403"/>
    </source>
</evidence>
<feature type="domain" description="Hedgehog/Intein (Hint)" evidence="1">
    <location>
        <begin position="134"/>
        <end position="272"/>
    </location>
</feature>
<dbReference type="InterPro" id="IPR028992">
    <property type="entry name" value="Hedgehog/Intein_dom"/>
</dbReference>
<reference evidence="2" key="2">
    <citation type="submission" date="2020-09" db="EMBL/GenBank/DDBJ databases">
        <authorList>
            <person name="Sun Q."/>
            <person name="Kim S."/>
        </authorList>
    </citation>
    <scope>NUCLEOTIDE SEQUENCE</scope>
    <source>
        <strain evidence="2">KCTC 42650</strain>
    </source>
</reference>
<dbReference type="SUPFAM" id="SSF51294">
    <property type="entry name" value="Hedgehog/intein (Hint) domain"/>
    <property type="match status" value="1"/>
</dbReference>
<gene>
    <name evidence="2" type="ORF">GCM10017056_35180</name>
</gene>
<keyword evidence="3" id="KW-1185">Reference proteome</keyword>
<comment type="caution">
    <text evidence="2">The sequence shown here is derived from an EMBL/GenBank/DDBJ whole genome shotgun (WGS) entry which is preliminary data.</text>
</comment>
<protein>
    <recommendedName>
        <fullName evidence="1">Hedgehog/Intein (Hint) domain-containing protein</fullName>
    </recommendedName>
</protein>
<accession>A0A8J3M9P3</accession>
<dbReference type="AlphaFoldDB" id="A0A8J3M9P3"/>
<dbReference type="EMBL" id="BNCJ01000012">
    <property type="protein sequence ID" value="GHF60780.1"/>
    <property type="molecule type" value="Genomic_DNA"/>
</dbReference>
<evidence type="ECO:0000313" key="2">
    <source>
        <dbReference type="EMBL" id="GHF60780.1"/>
    </source>
</evidence>
<sequence>MQWRIKEPVDLLMPTNYTDQFFSIDPFDPPPSGSVLNFTLRTMTDQDNDGDVGTSGNDKIDGSDIVGTYNGDKLKLRLPDGSVQTITGVTFYLANGQKVFTPKDGSVLQNGSKLISASWVKQDTFMEVGDLGPPCFLRGTRIRTRTGLRAIETLGEGERVWTKGGGWQRILWVGHRAAAGQRDNAPVRVAAGALGNRADVRVSPQHRVLLTGWRAELHFGESEILVAAHHLVGTDDRIHRDPRPVAEYYHLLLDGHFILDAEGLLSESFDPGGDFARQDPVVQAELAGRFPHLFADRSETVRPVVRGGCAAVLA</sequence>
<dbReference type="Pfam" id="PF13403">
    <property type="entry name" value="Hint_2"/>
    <property type="match status" value="1"/>
</dbReference>
<organism evidence="2 3">
    <name type="scientific">Seohaeicola zhoushanensis</name>
    <dbReference type="NCBI Taxonomy" id="1569283"/>
    <lineage>
        <taxon>Bacteria</taxon>
        <taxon>Pseudomonadati</taxon>
        <taxon>Pseudomonadota</taxon>
        <taxon>Alphaproteobacteria</taxon>
        <taxon>Rhodobacterales</taxon>
        <taxon>Roseobacteraceae</taxon>
        <taxon>Seohaeicola</taxon>
    </lineage>
</organism>
<name>A0A8J3M9P3_9RHOB</name>
<evidence type="ECO:0000313" key="3">
    <source>
        <dbReference type="Proteomes" id="UP000626220"/>
    </source>
</evidence>
<dbReference type="Gene3D" id="2.170.16.10">
    <property type="entry name" value="Hedgehog/Intein (Hint) domain"/>
    <property type="match status" value="1"/>
</dbReference>
<proteinExistence type="predicted"/>
<dbReference type="InterPro" id="IPR036844">
    <property type="entry name" value="Hint_dom_sf"/>
</dbReference>